<dbReference type="InterPro" id="IPR019787">
    <property type="entry name" value="Znf_PHD-finger"/>
</dbReference>
<feature type="region of interest" description="Disordered" evidence="9">
    <location>
        <begin position="43"/>
        <end position="269"/>
    </location>
</feature>
<evidence type="ECO:0000256" key="1">
    <source>
        <dbReference type="ARBA" id="ARBA00022723"/>
    </source>
</evidence>
<dbReference type="Pfam" id="PF00270">
    <property type="entry name" value="DEAD"/>
    <property type="match status" value="1"/>
</dbReference>
<feature type="compositionally biased region" description="Low complexity" evidence="9">
    <location>
        <begin position="186"/>
        <end position="204"/>
    </location>
</feature>
<dbReference type="SMART" id="SM00249">
    <property type="entry name" value="PHD"/>
    <property type="match status" value="2"/>
</dbReference>
<dbReference type="EMBL" id="CAICTM010000110">
    <property type="protein sequence ID" value="CAB9501541.1"/>
    <property type="molecule type" value="Genomic_DNA"/>
</dbReference>
<dbReference type="GO" id="GO:0008270">
    <property type="term" value="F:zinc ion binding"/>
    <property type="evidence" value="ECO:0007669"/>
    <property type="project" value="UniProtKB-KW"/>
</dbReference>
<evidence type="ECO:0000259" key="11">
    <source>
        <dbReference type="PROSITE" id="PS51192"/>
    </source>
</evidence>
<dbReference type="GO" id="GO:0016787">
    <property type="term" value="F:hydrolase activity"/>
    <property type="evidence" value="ECO:0007669"/>
    <property type="project" value="UniProtKB-KW"/>
</dbReference>
<evidence type="ECO:0000256" key="9">
    <source>
        <dbReference type="SAM" id="MobiDB-lite"/>
    </source>
</evidence>
<feature type="domain" description="Helicase C-terminal" evidence="12">
    <location>
        <begin position="660"/>
        <end position="849"/>
    </location>
</feature>
<comment type="caution">
    <text evidence="13">The sequence shown here is derived from an EMBL/GenBank/DDBJ whole genome shotgun (WGS) entry which is preliminary data.</text>
</comment>
<dbReference type="GO" id="GO:0000400">
    <property type="term" value="F:four-way junction DNA binding"/>
    <property type="evidence" value="ECO:0007669"/>
    <property type="project" value="TreeGrafter"/>
</dbReference>
<feature type="region of interest" description="Disordered" evidence="9">
    <location>
        <begin position="1912"/>
        <end position="1946"/>
    </location>
</feature>
<evidence type="ECO:0000256" key="6">
    <source>
        <dbReference type="ARBA" id="ARBA00022833"/>
    </source>
</evidence>
<dbReference type="PROSITE" id="PS50016">
    <property type="entry name" value="ZF_PHD_2"/>
    <property type="match status" value="1"/>
</dbReference>
<dbReference type="InterPro" id="IPR013083">
    <property type="entry name" value="Znf_RING/FYVE/PHD"/>
</dbReference>
<dbReference type="InterPro" id="IPR027417">
    <property type="entry name" value="P-loop_NTPase"/>
</dbReference>
<evidence type="ECO:0000256" key="2">
    <source>
        <dbReference type="ARBA" id="ARBA00022741"/>
    </source>
</evidence>
<feature type="compositionally biased region" description="Pro residues" evidence="9">
    <location>
        <begin position="75"/>
        <end position="84"/>
    </location>
</feature>
<evidence type="ECO:0000256" key="8">
    <source>
        <dbReference type="PROSITE-ProRule" id="PRU00146"/>
    </source>
</evidence>
<feature type="compositionally biased region" description="Basic and acidic residues" evidence="9">
    <location>
        <begin position="1173"/>
        <end position="1185"/>
    </location>
</feature>
<accession>A0A9N8DJ11</accession>
<dbReference type="PROSITE" id="PS51192">
    <property type="entry name" value="HELICASE_ATP_BIND_1"/>
    <property type="match status" value="1"/>
</dbReference>
<keyword evidence="1" id="KW-0479">Metal-binding</keyword>
<dbReference type="InterPro" id="IPR011011">
    <property type="entry name" value="Znf_FYVE_PHD"/>
</dbReference>
<evidence type="ECO:0000313" key="13">
    <source>
        <dbReference type="EMBL" id="CAB9501541.1"/>
    </source>
</evidence>
<dbReference type="InterPro" id="IPR014001">
    <property type="entry name" value="Helicase_ATP-bd"/>
</dbReference>
<sequence length="1946" mass="214433">MPSAKKGWSCSKCTFEHQFPGDRCVMCGSLRTTKEQMIDFIQGKPIPESSKINCSSTSTTSAPTNKKRKPESPQAKPPPKPQQPPSTATAYFAPKPKGSSTGTAAASSNTDRTNGPAANHNSTSSNSGSNLPQSSHTRRRNPYSKNPSRASVSTDQPSANTNANSHPTNGNPHPNNHDRSEEQESTNHNSSNSLQQNQQQPSLNAHAYKENQQSNARQTSFLKPPPKQSTSNQRTAVTTASTKQSVARSNNSSNNTRKQQQTLLPMPKKTTSYAKYIQPRIAPYEPGPVPFDTSTTSTWVYPIHPKYAKRDYQFEMAKSGVLEDTLICLPTGLGKTLVGAVVMYNFYRWFPQGKLVFCAPTLPLVQQQAKAVYDIVGIPMSETAVLTGRVKSEERAALWQTHRLFFCTPQTIENDMRNQVIDASSVVCVLLDEVHKARGDHAYVQVIQLLRTQAKAKFRLVGLSATPGSTIEVVQDVIQTLQVSKIEVRSDDDPSIQQYTHNRVHEVIEVAETALVTKTKDVLLNLIRAPLKRLQQAGFLKSSGSGATISTYSVLQEQQKYYEGLSKGDRRCPGKLRADFLLVHKLIGWRDSVGVYGIHRFRSNVAECRNDPRAAFTLAAVFGDKDFQEHMEDFKEACKKSKTDDSKVQDMLAENPKLQKLQEVLNEHFERARARASREGGEVSTRAIVFSQLRGSVQDIVASLSALQPLVRPRRFVGQGKGSSKGKDAKEGVAVAAKDEEDQKGMNQTEQHKVLAEFRSGIHNVLVCTSIGEEGLDIGEVDLIVNFDCLSSPIRMLQRVGRTGRARDGRVVSILSKGEEQKHKRSKAREKTLIRALKDPTKMKFFPKVPMFPPNQPLPTLIEKRLRREDDLEFRQSQVDGMPRKRKPRGSLGSASGSKRSRGERNNTDWKLTDGEEMLRRDLFGDDVVKCCESDATSGYGFPAALRKRFLKARTYSYSAQTQLDMSRYPLGSTLTIARKMQMDHGTCYDVRRPVSRSFLRDEEEIQQLFPVEKGTAESCSSLTKLRESKSNIEHVKRPTTEARQQIASSDRVGQRRSLPPTSNAKVSNTGNVMERNAHIARVDESVRGKQQGIASTAERRAIPGSKPDDNRHASNSSTATAVRENMPAPAARPKPVSRGAVNPYRKARSASTEPKIQRQGDLSTHDPLSLPNREHSIPSLDKAKGSASVSRDQNAPVVGGMTATVKSTMAELHVGQSESAGLGKSTEAPTWEAANEPDTNDVDINDGFYLPTPPDSSSSESDGSVGDDASCQQETKDQPKENRTEESSAPPMKVVIENLPTELNSDKASHQVKPAPHNQDDGSFHLASQSFRLPTQSSSSSSSSSSLEDESQGKAKCNDGKHPDVTAHIPSDAKDQLGDEIHQADPSEAESPPKMQDEGNATTPGNRSPAESLEVSEEADSEVPNFKRRKPLKAKRDMFLTQVKPRSESPKPETPAIEAGSSTLVDTPDQLLDTPETAMKVQKTKQAELIDTPTPNCVHDRGAEVVCVLCLDPKSPDEDPILLCDGPDCNLAVHLKCYNIHPSVLEDDEDTPWFCDPCKFLQEVRRGATITSVREQGIKCLFCQQGKGPLKKTTPRIWSHPYCENWSKMLVQGDDTVCAICSGRNAAPCAKEGCSVAVHPHCAITSIMNGSGSWTLVRAKSDPSNDSAAEEAVGEQNDNALSVLFCPSDKQEASRFASSLREAANQIVVIPPDSLEIAAKGHKSKLRRLKRHAPSKESAQDESEVEVVDVDAQDKNTTVDKDDDAIRDRKRARMERRNAARRFIDEEAGIDSDEGHDGDDAEQRELAALEAEENSLSSFINDSSQLGFTQDQLGRIEPDSGATNESSFPYESDALHRRLDNENARRNEFATPFLNRRMQRDSLSPSDAPSSERGLGNMHFVRSVIEYQRQGGSAQEVEDLYNRLEQEASTQLGQDESPQPAQEED</sequence>
<keyword evidence="5 13" id="KW-0347">Helicase</keyword>
<dbReference type="Proteomes" id="UP001153069">
    <property type="component" value="Unassembled WGS sequence"/>
</dbReference>
<feature type="compositionally biased region" description="Polar residues" evidence="9">
    <location>
        <begin position="228"/>
        <end position="269"/>
    </location>
</feature>
<feature type="compositionally biased region" description="Low complexity" evidence="9">
    <location>
        <begin position="1256"/>
        <end position="1271"/>
    </location>
</feature>
<dbReference type="GO" id="GO:0045003">
    <property type="term" value="P:double-strand break repair via synthesis-dependent strand annealing"/>
    <property type="evidence" value="ECO:0007669"/>
    <property type="project" value="TreeGrafter"/>
</dbReference>
<evidence type="ECO:0000256" key="4">
    <source>
        <dbReference type="ARBA" id="ARBA00022801"/>
    </source>
</evidence>
<dbReference type="Gene3D" id="3.40.50.300">
    <property type="entry name" value="P-loop containing nucleotide triphosphate hydrolases"/>
    <property type="match status" value="2"/>
</dbReference>
<protein>
    <submittedName>
        <fullName evidence="13">Helicase MPH1</fullName>
    </submittedName>
</protein>
<feature type="compositionally biased region" description="Polar residues" evidence="9">
    <location>
        <begin position="143"/>
        <end position="163"/>
    </location>
</feature>
<dbReference type="GO" id="GO:0036297">
    <property type="term" value="P:interstrand cross-link repair"/>
    <property type="evidence" value="ECO:0007669"/>
    <property type="project" value="TreeGrafter"/>
</dbReference>
<dbReference type="CDD" id="cd15492">
    <property type="entry name" value="PHD_BRPF_JADE_like"/>
    <property type="match status" value="1"/>
</dbReference>
<feature type="compositionally biased region" description="Acidic residues" evidence="9">
    <location>
        <begin position="1741"/>
        <end position="1752"/>
    </location>
</feature>
<evidence type="ECO:0000259" key="10">
    <source>
        <dbReference type="PROSITE" id="PS50016"/>
    </source>
</evidence>
<dbReference type="GO" id="GO:0005524">
    <property type="term" value="F:ATP binding"/>
    <property type="evidence" value="ECO:0007669"/>
    <property type="project" value="UniProtKB-KW"/>
</dbReference>
<feature type="compositionally biased region" description="Polar residues" evidence="9">
    <location>
        <begin position="1060"/>
        <end position="1072"/>
    </location>
</feature>
<dbReference type="Pfam" id="PF00271">
    <property type="entry name" value="Helicase_C"/>
    <property type="match status" value="1"/>
</dbReference>
<feature type="compositionally biased region" description="Basic and acidic residues" evidence="9">
    <location>
        <begin position="1352"/>
        <end position="1386"/>
    </location>
</feature>
<feature type="region of interest" description="Disordered" evidence="9">
    <location>
        <begin position="1725"/>
        <end position="1767"/>
    </location>
</feature>
<evidence type="ECO:0000256" key="5">
    <source>
        <dbReference type="ARBA" id="ARBA00022806"/>
    </source>
</evidence>
<feature type="region of interest" description="Disordered" evidence="9">
    <location>
        <begin position="874"/>
        <end position="912"/>
    </location>
</feature>
<reference evidence="13" key="1">
    <citation type="submission" date="2020-06" db="EMBL/GenBank/DDBJ databases">
        <authorList>
            <consortium name="Plant Systems Biology data submission"/>
        </authorList>
    </citation>
    <scope>NUCLEOTIDE SEQUENCE</scope>
    <source>
        <strain evidence="13">D6</strain>
    </source>
</reference>
<evidence type="ECO:0000256" key="7">
    <source>
        <dbReference type="ARBA" id="ARBA00022840"/>
    </source>
</evidence>
<feature type="region of interest" description="Disordered" evidence="9">
    <location>
        <begin position="1216"/>
        <end position="1470"/>
    </location>
</feature>
<evidence type="ECO:0000313" key="14">
    <source>
        <dbReference type="Proteomes" id="UP001153069"/>
    </source>
</evidence>
<feature type="compositionally biased region" description="Polar residues" evidence="9">
    <location>
        <begin position="210"/>
        <end position="221"/>
    </location>
</feature>
<feature type="compositionally biased region" description="Low complexity" evidence="9">
    <location>
        <begin position="1338"/>
        <end position="1347"/>
    </location>
</feature>
<keyword evidence="6" id="KW-0862">Zinc</keyword>
<keyword evidence="4" id="KW-0378">Hydrolase</keyword>
<dbReference type="Pfam" id="PF00628">
    <property type="entry name" value="PHD"/>
    <property type="match status" value="1"/>
</dbReference>
<dbReference type="GO" id="GO:0009378">
    <property type="term" value="F:four-way junction helicase activity"/>
    <property type="evidence" value="ECO:0007669"/>
    <property type="project" value="TreeGrafter"/>
</dbReference>
<evidence type="ECO:0000259" key="12">
    <source>
        <dbReference type="PROSITE" id="PS51194"/>
    </source>
</evidence>
<dbReference type="OrthoDB" id="164902at2759"/>
<keyword evidence="2" id="KW-0547">Nucleotide-binding</keyword>
<dbReference type="PANTHER" id="PTHR14025">
    <property type="entry name" value="FANCONI ANEMIA GROUP M FANCM FAMILY MEMBER"/>
    <property type="match status" value="1"/>
</dbReference>
<keyword evidence="3 8" id="KW-0863">Zinc-finger</keyword>
<feature type="compositionally biased region" description="Basic and acidic residues" evidence="9">
    <location>
        <begin position="1753"/>
        <end position="1767"/>
    </location>
</feature>
<dbReference type="PANTHER" id="PTHR14025:SF20">
    <property type="entry name" value="FANCONI ANEMIA GROUP M PROTEIN"/>
    <property type="match status" value="1"/>
</dbReference>
<feature type="compositionally biased region" description="Polar residues" evidence="9">
    <location>
        <begin position="1928"/>
        <end position="1946"/>
    </location>
</feature>
<gene>
    <name evidence="13" type="ORF">SEMRO_111_G055380.1</name>
</gene>
<feature type="domain" description="Helicase ATP-binding" evidence="11">
    <location>
        <begin position="316"/>
        <end position="485"/>
    </location>
</feature>
<feature type="compositionally biased region" description="Low complexity" evidence="9">
    <location>
        <begin position="98"/>
        <end position="108"/>
    </location>
</feature>
<dbReference type="SMART" id="SM00490">
    <property type="entry name" value="HELICc"/>
    <property type="match status" value="1"/>
</dbReference>
<keyword evidence="7" id="KW-0067">ATP-binding</keyword>
<dbReference type="GO" id="GO:0043138">
    <property type="term" value="F:3'-5' DNA helicase activity"/>
    <property type="evidence" value="ECO:0007669"/>
    <property type="project" value="TreeGrafter"/>
</dbReference>
<dbReference type="CDD" id="cd18033">
    <property type="entry name" value="DEXDc_FANCM"/>
    <property type="match status" value="1"/>
</dbReference>
<feature type="compositionally biased region" description="Low complexity" evidence="9">
    <location>
        <begin position="119"/>
        <end position="135"/>
    </location>
</feature>
<feature type="compositionally biased region" description="Polar residues" evidence="9">
    <location>
        <begin position="50"/>
        <end position="64"/>
    </location>
</feature>
<dbReference type="InterPro" id="IPR044749">
    <property type="entry name" value="FANCM_DEXDc"/>
</dbReference>
<feature type="region of interest" description="Disordered" evidence="9">
    <location>
        <begin position="1036"/>
        <end position="1198"/>
    </location>
</feature>
<organism evidence="13 14">
    <name type="scientific">Seminavis robusta</name>
    <dbReference type="NCBI Taxonomy" id="568900"/>
    <lineage>
        <taxon>Eukaryota</taxon>
        <taxon>Sar</taxon>
        <taxon>Stramenopiles</taxon>
        <taxon>Ochrophyta</taxon>
        <taxon>Bacillariophyta</taxon>
        <taxon>Bacillariophyceae</taxon>
        <taxon>Bacillariophycidae</taxon>
        <taxon>Naviculales</taxon>
        <taxon>Naviculaceae</taxon>
        <taxon>Seminavis</taxon>
    </lineage>
</organism>
<dbReference type="InterPro" id="IPR001965">
    <property type="entry name" value="Znf_PHD"/>
</dbReference>
<dbReference type="SUPFAM" id="SSF57903">
    <property type="entry name" value="FYVE/PHD zinc finger"/>
    <property type="match status" value="1"/>
</dbReference>
<name>A0A9N8DJ11_9STRA</name>
<dbReference type="PROSITE" id="PS51194">
    <property type="entry name" value="HELICASE_CTER"/>
    <property type="match status" value="1"/>
</dbReference>
<feature type="compositionally biased region" description="Low complexity" evidence="9">
    <location>
        <begin position="164"/>
        <end position="174"/>
    </location>
</feature>
<keyword evidence="14" id="KW-1185">Reference proteome</keyword>
<evidence type="ECO:0000256" key="3">
    <source>
        <dbReference type="ARBA" id="ARBA00022771"/>
    </source>
</evidence>
<feature type="compositionally biased region" description="Basic and acidic residues" evidence="9">
    <location>
        <begin position="1098"/>
        <end position="1113"/>
    </location>
</feature>
<feature type="compositionally biased region" description="Basic and acidic residues" evidence="9">
    <location>
        <begin position="901"/>
        <end position="912"/>
    </location>
</feature>
<dbReference type="InterPro" id="IPR001650">
    <property type="entry name" value="Helicase_C-like"/>
</dbReference>
<dbReference type="SMART" id="SM00487">
    <property type="entry name" value="DEXDc"/>
    <property type="match status" value="1"/>
</dbReference>
<feature type="compositionally biased region" description="Basic residues" evidence="9">
    <location>
        <begin position="1725"/>
        <end position="1734"/>
    </location>
</feature>
<dbReference type="Gene3D" id="3.30.40.10">
    <property type="entry name" value="Zinc/RING finger domain, C3HC4 (zinc finger)"/>
    <property type="match status" value="1"/>
</dbReference>
<dbReference type="SUPFAM" id="SSF52540">
    <property type="entry name" value="P-loop containing nucleoside triphosphate hydrolases"/>
    <property type="match status" value="1"/>
</dbReference>
<feature type="compositionally biased region" description="Basic and acidic residues" evidence="9">
    <location>
        <begin position="1275"/>
        <end position="1287"/>
    </location>
</feature>
<feature type="compositionally biased region" description="Polar residues" evidence="9">
    <location>
        <begin position="1327"/>
        <end position="1337"/>
    </location>
</feature>
<proteinExistence type="predicted"/>
<feature type="compositionally biased region" description="Basic and acidic residues" evidence="9">
    <location>
        <begin position="1076"/>
        <end position="1088"/>
    </location>
</feature>
<dbReference type="InterPro" id="IPR011545">
    <property type="entry name" value="DEAD/DEAH_box_helicase_dom"/>
</dbReference>
<feature type="domain" description="PHD-type" evidence="10">
    <location>
        <begin position="1505"/>
        <end position="1562"/>
    </location>
</feature>